<sequence length="648" mass="70251">MACQRHSFDLFLRASHESHHSHCSWLKLPLVLAFPCRTEHRDSTCSCLPFDCNRTLLNMTLPPKHTSLPILKELHRLFHALDRAVAKSKFGRFFRLSSSDHPDRIENATFCREVRAGLTTFAAMAYIISVNASLLSQTGGPCICDSPVKDACDSIPEFKSCKEAVRRDLITATAAVSGMASFVFGLTTNLPIALAPGMGLNAYFAFQVVGVNGNGKITYQTALTAVFVEGIIFIVLALTGMRQWLVKLIPSTLKTATGVGIGLLLTEIGLSYSAGIGAITGGGNATPLALGGCPAELISPATGLCESGQMTNPKMWLAIFCGGIMTAFLMAYRVKYSLVIGIALVSVISWPRGTTVTYFPNTEEGDSRFDFFKQIVAWNPIHSTVNQIDWTFRNSGSQFLLALFTFLYVDIIDATATMYSMARFCGVVNPNDGDFPRSTVAYCTDAFFISVGALFGSSPVTAFIESGAGIAEGGRTGLTAIVTGMCFLVSIFFAPIFASLPPWATGCTLIMVGCMMTRQITQVNWYYIGDVLPSFVVMAFIPFSYSVAYGLIAGILVYTVLNGLIGLVLFVSGGRIEPREYDLKEYWTWKGKGRLPWFVRAVQSRKREAGEVDGAIVHHHDGGDGNCDDSTILARVKTASNDYSTTSG</sequence>
<dbReference type="GO" id="GO:0005886">
    <property type="term" value="C:plasma membrane"/>
    <property type="evidence" value="ECO:0007669"/>
    <property type="project" value="TreeGrafter"/>
</dbReference>
<dbReference type="EMBL" id="CP072755">
    <property type="protein sequence ID" value="QUC19902.1"/>
    <property type="molecule type" value="Genomic_DNA"/>
</dbReference>
<evidence type="ECO:0000256" key="1">
    <source>
        <dbReference type="ARBA" id="ARBA00004141"/>
    </source>
</evidence>
<dbReference type="GO" id="GO:0005345">
    <property type="term" value="F:purine nucleobase transmembrane transporter activity"/>
    <property type="evidence" value="ECO:0007669"/>
    <property type="project" value="TreeGrafter"/>
</dbReference>
<evidence type="ECO:0000313" key="8">
    <source>
        <dbReference type="EMBL" id="QUC19902.1"/>
    </source>
</evidence>
<keyword evidence="5 7" id="KW-1133">Transmembrane helix</keyword>
<feature type="transmembrane region" description="Helical" evidence="7">
    <location>
        <begin position="476"/>
        <end position="494"/>
    </location>
</feature>
<keyword evidence="4 7" id="KW-0812">Transmembrane</keyword>
<dbReference type="GO" id="GO:0015853">
    <property type="term" value="P:adenine transport"/>
    <property type="evidence" value="ECO:0007669"/>
    <property type="project" value="TreeGrafter"/>
</dbReference>
<reference evidence="8" key="1">
    <citation type="submission" date="2020-03" db="EMBL/GenBank/DDBJ databases">
        <title>A mixture of massive structural variations and highly conserved coding sequences in Ustilaginoidea virens genome.</title>
        <authorList>
            <person name="Zhang K."/>
            <person name="Zhao Z."/>
            <person name="Zhang Z."/>
            <person name="Li Y."/>
            <person name="Hsiang T."/>
            <person name="Sun W."/>
        </authorList>
    </citation>
    <scope>NUCLEOTIDE SEQUENCE</scope>
    <source>
        <strain evidence="8">UV-8b</strain>
    </source>
</reference>
<dbReference type="GeneID" id="66064921"/>
<dbReference type="GO" id="GO:0015854">
    <property type="term" value="P:guanine transport"/>
    <property type="evidence" value="ECO:0007669"/>
    <property type="project" value="TreeGrafter"/>
</dbReference>
<keyword evidence="3" id="KW-0813">Transport</keyword>
<name>A0A8E5HR23_USTVR</name>
<dbReference type="Pfam" id="PF00860">
    <property type="entry name" value="Xan_ur_permease"/>
    <property type="match status" value="1"/>
</dbReference>
<dbReference type="InterPro" id="IPR045018">
    <property type="entry name" value="Azg-like"/>
</dbReference>
<dbReference type="KEGG" id="uvi:66064921"/>
<dbReference type="InterPro" id="IPR006043">
    <property type="entry name" value="NCS2"/>
</dbReference>
<feature type="transmembrane region" description="Helical" evidence="7">
    <location>
        <begin position="315"/>
        <end position="332"/>
    </location>
</feature>
<gene>
    <name evidence="8" type="ORF">UV8b_04143</name>
</gene>
<organism evidence="8 9">
    <name type="scientific">Ustilaginoidea virens</name>
    <name type="common">Rice false smut fungus</name>
    <name type="synonym">Villosiclava virens</name>
    <dbReference type="NCBI Taxonomy" id="1159556"/>
    <lineage>
        <taxon>Eukaryota</taxon>
        <taxon>Fungi</taxon>
        <taxon>Dikarya</taxon>
        <taxon>Ascomycota</taxon>
        <taxon>Pezizomycotina</taxon>
        <taxon>Sordariomycetes</taxon>
        <taxon>Hypocreomycetidae</taxon>
        <taxon>Hypocreales</taxon>
        <taxon>Clavicipitaceae</taxon>
        <taxon>Ustilaginoidea</taxon>
    </lineage>
</organism>
<evidence type="ECO:0000256" key="7">
    <source>
        <dbReference type="SAM" id="Phobius"/>
    </source>
</evidence>
<comment type="similarity">
    <text evidence="2">Belongs to the nucleobase:cation symporter-2 (NCS2) (TC 2.A.40) family. Azg-like subfamily.</text>
</comment>
<evidence type="ECO:0000313" key="9">
    <source>
        <dbReference type="Proteomes" id="UP000027002"/>
    </source>
</evidence>
<feature type="transmembrane region" description="Helical" evidence="7">
    <location>
        <begin position="399"/>
        <end position="419"/>
    </location>
</feature>
<dbReference type="PANTHER" id="PTHR43337:SF3">
    <property type="entry name" value="PURINE TRANSPORTER"/>
    <property type="match status" value="1"/>
</dbReference>
<feature type="transmembrane region" description="Helical" evidence="7">
    <location>
        <begin position="551"/>
        <end position="571"/>
    </location>
</feature>
<evidence type="ECO:0000256" key="6">
    <source>
        <dbReference type="ARBA" id="ARBA00023136"/>
    </source>
</evidence>
<evidence type="ECO:0008006" key="10">
    <source>
        <dbReference type="Google" id="ProtNLM"/>
    </source>
</evidence>
<feature type="transmembrane region" description="Helical" evidence="7">
    <location>
        <begin position="169"/>
        <end position="197"/>
    </location>
</feature>
<feature type="transmembrane region" description="Helical" evidence="7">
    <location>
        <begin position="525"/>
        <end position="545"/>
    </location>
</feature>
<evidence type="ECO:0000256" key="4">
    <source>
        <dbReference type="ARBA" id="ARBA00022692"/>
    </source>
</evidence>
<evidence type="ECO:0000256" key="2">
    <source>
        <dbReference type="ARBA" id="ARBA00005697"/>
    </source>
</evidence>
<dbReference type="Proteomes" id="UP000027002">
    <property type="component" value="Chromosome 3"/>
</dbReference>
<accession>A0A8E5HR23</accession>
<dbReference type="OrthoDB" id="431212at2759"/>
<feature type="transmembrane region" description="Helical" evidence="7">
    <location>
        <begin position="217"/>
        <end position="238"/>
    </location>
</feature>
<evidence type="ECO:0000256" key="5">
    <source>
        <dbReference type="ARBA" id="ARBA00022989"/>
    </source>
</evidence>
<comment type="subcellular location">
    <subcellularLocation>
        <location evidence="1">Membrane</location>
        <topology evidence="1">Multi-pass membrane protein</topology>
    </subcellularLocation>
</comment>
<feature type="transmembrane region" description="Helical" evidence="7">
    <location>
        <begin position="338"/>
        <end position="359"/>
    </location>
</feature>
<feature type="transmembrane region" description="Helical" evidence="7">
    <location>
        <begin position="439"/>
        <end position="464"/>
    </location>
</feature>
<keyword evidence="9" id="KW-1185">Reference proteome</keyword>
<protein>
    <recommendedName>
        <fullName evidence="10">Purine transporter</fullName>
    </recommendedName>
</protein>
<keyword evidence="6 7" id="KW-0472">Membrane</keyword>
<proteinExistence type="inferred from homology"/>
<dbReference type="RefSeq" id="XP_042997575.1">
    <property type="nucleotide sequence ID" value="XM_043141641.1"/>
</dbReference>
<dbReference type="PANTHER" id="PTHR43337">
    <property type="entry name" value="XANTHINE/URACIL PERMEASE C887.17-RELATED"/>
    <property type="match status" value="1"/>
</dbReference>
<dbReference type="AlphaFoldDB" id="A0A8E5HR23"/>
<evidence type="ECO:0000256" key="3">
    <source>
        <dbReference type="ARBA" id="ARBA00022448"/>
    </source>
</evidence>